<dbReference type="AlphaFoldDB" id="A0A9C7VAC2"/>
<reference evidence="1 4" key="2">
    <citation type="journal article" date="2018" name="Nat. Biotechnol.">
        <title>A standardized bacterial taxonomy based on genome phylogeny substantially revises the tree of life.</title>
        <authorList>
            <person name="Parks D.H."/>
            <person name="Chuvochina M."/>
            <person name="Waite D.W."/>
            <person name="Rinke C."/>
            <person name="Skarshewski A."/>
            <person name="Chaumeil P.A."/>
            <person name="Hugenholtz P."/>
        </authorList>
    </citation>
    <scope>NUCLEOTIDE SEQUENCE [LARGE SCALE GENOMIC DNA]</scope>
    <source>
        <strain evidence="1">UBA11264</strain>
    </source>
</reference>
<dbReference type="EMBL" id="DPSM01000029">
    <property type="protein sequence ID" value="HCK02879.1"/>
    <property type="molecule type" value="Genomic_DNA"/>
</dbReference>
<name>A0A9C7VAC2_9GAMM</name>
<dbReference type="Proteomes" id="UP000262210">
    <property type="component" value="Unassembled WGS sequence"/>
</dbReference>
<protein>
    <submittedName>
        <fullName evidence="1">Uncharacterized protein</fullName>
    </submittedName>
</protein>
<proteinExistence type="predicted"/>
<reference evidence="2 3" key="1">
    <citation type="submission" date="2014-03" db="EMBL/GenBank/DDBJ databases">
        <title>Draft genome sequence of the Serratia grimesii strain a2.</title>
        <authorList>
            <person name="Toymentseva A."/>
            <person name="Kazakov S."/>
            <person name="Giliazeva A."/>
            <person name="Ismagilova R."/>
            <person name="Shah R."/>
            <person name="Sharipova M."/>
            <person name="Khaitlina S."/>
            <person name="Mardanova A."/>
        </authorList>
    </citation>
    <scope>NUCLEOTIDE SEQUENCE [LARGE SCALE GENOMIC DNA]</scope>
    <source>
        <strain evidence="2 3">A2</strain>
    </source>
</reference>
<dbReference type="Proteomes" id="UP000028721">
    <property type="component" value="Unassembled WGS sequence"/>
</dbReference>
<evidence type="ECO:0000313" key="4">
    <source>
        <dbReference type="Proteomes" id="UP000262210"/>
    </source>
</evidence>
<evidence type="ECO:0000313" key="3">
    <source>
        <dbReference type="Proteomes" id="UP000028721"/>
    </source>
</evidence>
<comment type="caution">
    <text evidence="1">The sequence shown here is derived from an EMBL/GenBank/DDBJ whole genome shotgun (WGS) entry which is preliminary data.</text>
</comment>
<evidence type="ECO:0000313" key="1">
    <source>
        <dbReference type="EMBL" id="HCK02879.1"/>
    </source>
</evidence>
<accession>A0A9C7VAC2</accession>
<evidence type="ECO:0000313" key="2">
    <source>
        <dbReference type="EMBL" id="KFB89007.1"/>
    </source>
</evidence>
<gene>
    <name evidence="2" type="ORF">CR62_24095</name>
    <name evidence="1" type="ORF">DHV72_23045</name>
</gene>
<organism evidence="1 4">
    <name type="scientific">Serratia grimesii</name>
    <dbReference type="NCBI Taxonomy" id="82995"/>
    <lineage>
        <taxon>Bacteria</taxon>
        <taxon>Pseudomonadati</taxon>
        <taxon>Pseudomonadota</taxon>
        <taxon>Gammaproteobacteria</taxon>
        <taxon>Enterobacterales</taxon>
        <taxon>Yersiniaceae</taxon>
        <taxon>Serratia</taxon>
    </lineage>
</organism>
<keyword evidence="3" id="KW-1185">Reference proteome</keyword>
<dbReference type="EMBL" id="JGVP01000009">
    <property type="protein sequence ID" value="KFB89007.1"/>
    <property type="molecule type" value="Genomic_DNA"/>
</dbReference>
<sequence>MSEKTNYDFLKFLVKDTGYYDVAGHLEVLQKAFPWSEIDIKIVRRLRRQISESNHVVCDSYIARSRQKAMRVISVDPRYEIHAKAPSDKLRDRIADSYLTYGHETEARAILLVQQFNKLLAPVTHQRAY</sequence>